<evidence type="ECO:0000259" key="1">
    <source>
        <dbReference type="Pfam" id="PF18480"/>
    </source>
</evidence>
<accession>A0ABR8J1F3</accession>
<comment type="caution">
    <text evidence="2">The sequence shown here is derived from an EMBL/GenBank/DDBJ whole genome shotgun (WGS) entry which is preliminary data.</text>
</comment>
<dbReference type="EMBL" id="JACJTQ010000006">
    <property type="protein sequence ID" value="MBD2691385.1"/>
    <property type="molecule type" value="Genomic_DNA"/>
</dbReference>
<evidence type="ECO:0000313" key="2">
    <source>
        <dbReference type="EMBL" id="MBD2691385.1"/>
    </source>
</evidence>
<dbReference type="Pfam" id="PF18480">
    <property type="entry name" value="DUF5615"/>
    <property type="match status" value="1"/>
</dbReference>
<reference evidence="2 3" key="1">
    <citation type="journal article" date="2020" name="ISME J.">
        <title>Comparative genomics reveals insights into cyanobacterial evolution and habitat adaptation.</title>
        <authorList>
            <person name="Chen M.Y."/>
            <person name="Teng W.K."/>
            <person name="Zhao L."/>
            <person name="Hu C.X."/>
            <person name="Zhou Y.K."/>
            <person name="Han B.P."/>
            <person name="Song L.R."/>
            <person name="Shu W.S."/>
        </authorList>
    </citation>
    <scope>NUCLEOTIDE SEQUENCE [LARGE SCALE GENOMIC DNA]</scope>
    <source>
        <strain evidence="2 3">FACHB-362</strain>
    </source>
</reference>
<sequence>MPKRIQFHLDENVDPDIALALRQAGIDVTTTQGANLLAKSDRVQLDFAKEQSRVLVTHDDDFLILNHQGIDHSGIVYCRKDTKSIGYIIRMLILLYEVATLEEMKGRVEYL</sequence>
<keyword evidence="3" id="KW-1185">Reference proteome</keyword>
<dbReference type="InterPro" id="IPR041049">
    <property type="entry name" value="DUF5615"/>
</dbReference>
<gene>
    <name evidence="2" type="ORF">H6G68_06355</name>
</gene>
<dbReference type="RefSeq" id="WP_190905881.1">
    <property type="nucleotide sequence ID" value="NZ_JACJTQ010000006.1"/>
</dbReference>
<feature type="domain" description="DUF5615" evidence="1">
    <location>
        <begin position="6"/>
        <end position="103"/>
    </location>
</feature>
<dbReference type="Proteomes" id="UP000660381">
    <property type="component" value="Unassembled WGS sequence"/>
</dbReference>
<protein>
    <submittedName>
        <fullName evidence="2">DUF5615 family PIN-like protein</fullName>
    </submittedName>
</protein>
<organism evidence="2 3">
    <name type="scientific">Anabaena catenula FACHB-362</name>
    <dbReference type="NCBI Taxonomy" id="2692877"/>
    <lineage>
        <taxon>Bacteria</taxon>
        <taxon>Bacillati</taxon>
        <taxon>Cyanobacteriota</taxon>
        <taxon>Cyanophyceae</taxon>
        <taxon>Nostocales</taxon>
        <taxon>Nostocaceae</taxon>
        <taxon>Anabaena</taxon>
    </lineage>
</organism>
<proteinExistence type="predicted"/>
<name>A0ABR8J1F3_9NOST</name>
<evidence type="ECO:0000313" key="3">
    <source>
        <dbReference type="Proteomes" id="UP000660381"/>
    </source>
</evidence>